<evidence type="ECO:0000313" key="1">
    <source>
        <dbReference type="EMBL" id="KAH8011330.1"/>
    </source>
</evidence>
<gene>
    <name evidence="1" type="primary">VIPR1_1</name>
    <name evidence="1" type="ORF">K3G42_021852</name>
</gene>
<proteinExistence type="predicted"/>
<keyword evidence="2" id="KW-1185">Reference proteome</keyword>
<name>A0ACB8FW08_9SAUR</name>
<dbReference type="EMBL" id="CM037624">
    <property type="protein sequence ID" value="KAH8011330.1"/>
    <property type="molecule type" value="Genomic_DNA"/>
</dbReference>
<reference evidence="1" key="1">
    <citation type="submission" date="2021-08" db="EMBL/GenBank/DDBJ databases">
        <title>The first chromosome-level gecko genome reveals the dynamic sex chromosomes of Neotropical dwarf geckos (Sphaerodactylidae: Sphaerodactylus).</title>
        <authorList>
            <person name="Pinto B.J."/>
            <person name="Keating S.E."/>
            <person name="Gamble T."/>
        </authorList>
    </citation>
    <scope>NUCLEOTIDE SEQUENCE</scope>
    <source>
        <strain evidence="1">TG3544</strain>
    </source>
</reference>
<protein>
    <submittedName>
        <fullName evidence="1">Vasoactive intestinal polypeptide receptor</fullName>
    </submittedName>
</protein>
<evidence type="ECO:0000313" key="2">
    <source>
        <dbReference type="Proteomes" id="UP000827872"/>
    </source>
</evidence>
<comment type="caution">
    <text evidence="1">The sequence shown here is derived from an EMBL/GenBank/DDBJ whole genome shotgun (WGS) entry which is preliminary data.</text>
</comment>
<organism evidence="1 2">
    <name type="scientific">Sphaerodactylus townsendi</name>
    <dbReference type="NCBI Taxonomy" id="933632"/>
    <lineage>
        <taxon>Eukaryota</taxon>
        <taxon>Metazoa</taxon>
        <taxon>Chordata</taxon>
        <taxon>Craniata</taxon>
        <taxon>Vertebrata</taxon>
        <taxon>Euteleostomi</taxon>
        <taxon>Lepidosauria</taxon>
        <taxon>Squamata</taxon>
        <taxon>Bifurcata</taxon>
        <taxon>Gekkota</taxon>
        <taxon>Sphaerodactylidae</taxon>
        <taxon>Sphaerodactylus</taxon>
    </lineage>
</organism>
<keyword evidence="1" id="KW-0675">Receptor</keyword>
<sequence length="163" mass="18527">MLGNVSRNCTSDGWSDLQPAQYFIACGYNPNLTGPAETIFYGSVRTGYTIGHSLSLIALTIAMIVLCIFRKLHCTRNYIHMHLFMSFILRAIAVFVKDVILFENGESDHCYFSTTVGSAQPFITELDLIGDKVCDRFEKGRKRNETRRQILRFAPLSSRFLFP</sequence>
<accession>A0ACB8FW08</accession>
<dbReference type="Proteomes" id="UP000827872">
    <property type="component" value="Linkage Group LG11"/>
</dbReference>